<evidence type="ECO:0000313" key="2">
    <source>
        <dbReference type="EMBL" id="MDU0240263.1"/>
    </source>
</evidence>
<dbReference type="AlphaFoldDB" id="A0A3E4WV40"/>
<reference evidence="2" key="3">
    <citation type="submission" date="2023-10" db="EMBL/GenBank/DDBJ databases">
        <title>Genome of Potential pathogenic bacteria in Crohn's disease.</title>
        <authorList>
            <person name="Rodriguez-Palacios A."/>
        </authorList>
    </citation>
    <scope>NUCLEOTIDE SEQUENCE</scope>
    <source>
        <strain evidence="2">CavFT-hAR11</strain>
    </source>
</reference>
<evidence type="ECO:0008006" key="9">
    <source>
        <dbReference type="Google" id="ProtNLM"/>
    </source>
</evidence>
<dbReference type="GeneID" id="99751483"/>
<evidence type="ECO:0000313" key="3">
    <source>
        <dbReference type="EMBL" id="RGM46042.1"/>
    </source>
</evidence>
<name>A0A3E4WV40_PHOVU</name>
<reference evidence="6 7" key="1">
    <citation type="submission" date="2018-08" db="EMBL/GenBank/DDBJ databases">
        <title>A genome reference for cultivated species of the human gut microbiota.</title>
        <authorList>
            <person name="Zou Y."/>
            <person name="Xue W."/>
            <person name="Luo G."/>
        </authorList>
    </citation>
    <scope>NUCLEOTIDE SEQUENCE [LARGE SCALE GENOMIC DNA]</scope>
    <source>
        <strain evidence="4 8">AF12-25</strain>
        <strain evidence="5 7">AM30-40</strain>
        <strain evidence="3 6">OM08-13BH</strain>
    </source>
</reference>
<evidence type="ECO:0000313" key="5">
    <source>
        <dbReference type="EMBL" id="RHD72102.1"/>
    </source>
</evidence>
<organism evidence="3 6">
    <name type="scientific">Phocaeicola vulgatus</name>
    <name type="common">Bacteroides vulgatus</name>
    <dbReference type="NCBI Taxonomy" id="821"/>
    <lineage>
        <taxon>Bacteria</taxon>
        <taxon>Pseudomonadati</taxon>
        <taxon>Bacteroidota</taxon>
        <taxon>Bacteroidia</taxon>
        <taxon>Bacteroidales</taxon>
        <taxon>Bacteroidaceae</taxon>
        <taxon>Phocaeicola</taxon>
    </lineage>
</organism>
<evidence type="ECO:0000313" key="1">
    <source>
        <dbReference type="EMBL" id="MCB7283435.1"/>
    </source>
</evidence>
<dbReference type="Proteomes" id="UP000283429">
    <property type="component" value="Unassembled WGS sequence"/>
</dbReference>
<evidence type="ECO:0000313" key="7">
    <source>
        <dbReference type="Proteomes" id="UP000283429"/>
    </source>
</evidence>
<proteinExistence type="predicted"/>
<gene>
    <name evidence="5" type="ORF">DW783_20355</name>
    <name evidence="4" type="ORF">DWV70_00210</name>
    <name evidence="3" type="ORF">DXC16_05750</name>
    <name evidence="1" type="ORF">LI282_20675</name>
    <name evidence="2" type="ORF">RVH43_06405</name>
</gene>
<dbReference type="EMBL" id="JAJCQG010000108">
    <property type="protein sequence ID" value="MCB7283435.1"/>
    <property type="molecule type" value="Genomic_DNA"/>
</dbReference>
<dbReference type="Proteomes" id="UP001199363">
    <property type="component" value="Unassembled WGS sequence"/>
</dbReference>
<dbReference type="PROSITE" id="PS51257">
    <property type="entry name" value="PROKAR_LIPOPROTEIN"/>
    <property type="match status" value="1"/>
</dbReference>
<dbReference type="Proteomes" id="UP000261003">
    <property type="component" value="Unassembled WGS sequence"/>
</dbReference>
<evidence type="ECO:0000313" key="8">
    <source>
        <dbReference type="Proteomes" id="UP000285469"/>
    </source>
</evidence>
<dbReference type="EMBL" id="QSJM01000086">
    <property type="protein sequence ID" value="RHD72102.1"/>
    <property type="molecule type" value="Genomic_DNA"/>
</dbReference>
<protein>
    <recommendedName>
        <fullName evidence="9">Lipoprotein</fullName>
    </recommendedName>
</protein>
<comment type="caution">
    <text evidence="3">The sequence shown here is derived from an EMBL/GenBank/DDBJ whole genome shotgun (WGS) entry which is preliminary data.</text>
</comment>
<dbReference type="Proteomes" id="UP000285469">
    <property type="component" value="Unassembled WGS sequence"/>
</dbReference>
<evidence type="ECO:0000313" key="4">
    <source>
        <dbReference type="EMBL" id="RGW50663.1"/>
    </source>
</evidence>
<dbReference type="RefSeq" id="WP_004309325.1">
    <property type="nucleotide sequence ID" value="NZ_CAXTCG010000061.1"/>
</dbReference>
<sequence>MNMNKYFSFAIVVFLMAVPLVLTSCGKDNILDDVEELQPELKVWTEPYHVESSTIDEVKNYMEFSMKRYGLVSEATIAGSIQLTYKTGNGNEGILYSFYASNGELYSVIDTELIANSRLVIDYLKEHYSLIVPANEATLEYCFTNSDRSMVITTAKVSDTYFNVNYAYVN</sequence>
<reference evidence="1" key="2">
    <citation type="submission" date="2021-10" db="EMBL/GenBank/DDBJ databases">
        <title>Collection of gut derived symbiotic bacterial strains cultured from healthy donors.</title>
        <authorList>
            <person name="Lin H."/>
            <person name="Littmann E."/>
            <person name="Kohout C."/>
            <person name="Pamer E.G."/>
        </authorList>
    </citation>
    <scope>NUCLEOTIDE SEQUENCE</scope>
    <source>
        <strain evidence="1">DFI.1.167</strain>
    </source>
</reference>
<dbReference type="EMBL" id="QSTG01000006">
    <property type="protein sequence ID" value="RGM46042.1"/>
    <property type="molecule type" value="Genomic_DNA"/>
</dbReference>
<dbReference type="EMBL" id="JAWDET010000006">
    <property type="protein sequence ID" value="MDU0240263.1"/>
    <property type="molecule type" value="Genomic_DNA"/>
</dbReference>
<dbReference type="Proteomes" id="UP001181239">
    <property type="component" value="Unassembled WGS sequence"/>
</dbReference>
<evidence type="ECO:0000313" key="6">
    <source>
        <dbReference type="Proteomes" id="UP000261003"/>
    </source>
</evidence>
<dbReference type="EMBL" id="QSAI01000001">
    <property type="protein sequence ID" value="RGW50663.1"/>
    <property type="molecule type" value="Genomic_DNA"/>
</dbReference>
<accession>A0A3E4WV40</accession>